<dbReference type="GO" id="GO:0030422">
    <property type="term" value="P:siRNA processing"/>
    <property type="evidence" value="ECO:0007669"/>
    <property type="project" value="TreeGrafter"/>
</dbReference>
<feature type="compositionally biased region" description="Polar residues" evidence="1">
    <location>
        <begin position="402"/>
        <end position="411"/>
    </location>
</feature>
<feature type="compositionally biased region" description="Polar residues" evidence="1">
    <location>
        <begin position="581"/>
        <end position="590"/>
    </location>
</feature>
<evidence type="ECO:0000313" key="3">
    <source>
        <dbReference type="EMBL" id="EPS39974.1"/>
    </source>
</evidence>
<reference evidence="4" key="2">
    <citation type="submission" date="2013-04" db="EMBL/GenBank/DDBJ databases">
        <title>Genomic mechanisms accounting for the adaptation to parasitism in nematode-trapping fungi.</title>
        <authorList>
            <person name="Ahren D.G."/>
        </authorList>
    </citation>
    <scope>NUCLEOTIDE SEQUENCE [LARGE SCALE GENOMIC DNA]</scope>
    <source>
        <strain evidence="4">CBS 200.50</strain>
    </source>
</reference>
<dbReference type="STRING" id="1284197.S8AAM5"/>
<feature type="region of interest" description="Disordered" evidence="1">
    <location>
        <begin position="469"/>
        <end position="518"/>
    </location>
</feature>
<reference evidence="3 4" key="1">
    <citation type="journal article" date="2013" name="PLoS Genet.">
        <title>Genomic mechanisms accounting for the adaptation to parasitism in nematode-trapping fungi.</title>
        <authorList>
            <person name="Meerupati T."/>
            <person name="Andersson K.M."/>
            <person name="Friman E."/>
            <person name="Kumar D."/>
            <person name="Tunlid A."/>
            <person name="Ahren D."/>
        </authorList>
    </citation>
    <scope>NUCLEOTIDE SEQUENCE [LARGE SCALE GENOMIC DNA]</scope>
    <source>
        <strain evidence="3 4">CBS 200.50</strain>
    </source>
</reference>
<comment type="caution">
    <text evidence="3">The sequence shown here is derived from an EMBL/GenBank/DDBJ whole genome shotgun (WGS) entry which is preliminary data.</text>
</comment>
<feature type="compositionally biased region" description="Polar residues" evidence="1">
    <location>
        <begin position="356"/>
        <end position="366"/>
    </location>
</feature>
<proteinExistence type="predicted"/>
<name>S8AAM5_DACHA</name>
<evidence type="ECO:0000313" key="4">
    <source>
        <dbReference type="Proteomes" id="UP000015100"/>
    </source>
</evidence>
<feature type="region of interest" description="Disordered" evidence="1">
    <location>
        <begin position="426"/>
        <end position="453"/>
    </location>
</feature>
<dbReference type="GO" id="GO:0031380">
    <property type="term" value="C:nuclear RNA-directed RNA polymerase complex"/>
    <property type="evidence" value="ECO:0007669"/>
    <property type="project" value="TreeGrafter"/>
</dbReference>
<dbReference type="EMBL" id="AQGS01000443">
    <property type="protein sequence ID" value="EPS39974.1"/>
    <property type="molecule type" value="Genomic_DNA"/>
</dbReference>
<dbReference type="PANTHER" id="PTHR23079:SF14">
    <property type="entry name" value="RNA-DEPENDENT RNA POLYMERASE"/>
    <property type="match status" value="1"/>
</dbReference>
<dbReference type="OMA" id="DRVWTCW"/>
<dbReference type="eggNOG" id="KOG0988">
    <property type="taxonomic scope" value="Eukaryota"/>
</dbReference>
<dbReference type="GO" id="GO:0003723">
    <property type="term" value="F:RNA binding"/>
    <property type="evidence" value="ECO:0007669"/>
    <property type="project" value="UniProtKB-KW"/>
</dbReference>
<sequence>MDVESCNCGNDIYTTSALPGSYQPIIKTTQSMASSSFVIRDGMSFNDVFHILKSKFDLPLQPDDVSLVDKDTRSYIFQTKYLMTYAKRYLVAAVKDFEKFADLDDFPKEVVSSAPSVQSKKRRQEIIRKRRVKAFNEELRKQVILAKREGGSIVTQGNSRQSISSPSRPPTSGRSAISTQEDKKIRQKVIDWQDNSLHIRLSQLSMQEQELEHDEEIHNAFTDPPDYIEEPTEIDSEVEEELLAAYFETPVTQNISPSGKRAIKPSLTPLPPKSPINILPSTFHQEETLYSPPAKKVNSTNANWGIYKPPDVDFRPARVYTKPPFPSSASKSSPPPQLPSSSDEMDENRKRKHQLVKSSAPQTTDNIPPGRPAKRQSPFKNARPKMVDPPRPNSPGIFATPNPISRSQENQRPIVGAVGDAGSFSTVSSMGSSSFQSDLPIIGTQPTSFGSTDCPGRYDDAVGFEGYVGPSRGRPNFASSSRNRELSQRTDISMESRPVMRQSPQPSDQLLRESSAYSRESCAYSVGTSVEKEMAELDGPGEPAFGRGHTFNSHGPKSASVTPLIPASPTPSPEKRAPGQASDSGNNQPRRAQKYRLYDTLGDEPFPGDGIPILASERTPYWLRYELTRLIMASSAKQCEPESLSALLESLIEKITSPSFDRRHIGKELSLFMAAFTPDETHLAERLYEDALAVISRTEGQWDDRIQLNAEMTLNTTREIIDTTRGTSRRIWRPVIQLKPLRLNAKSHRFGRHFGSHRFLTVRALKYDKYDNDVTKPGYEDYQQLWTELLCERGFKLYGYRWRPMYFHQAKGNIKKWNQVIMFAEEGPGITTMSVRNATEWFIPIEPNKFQTQCKWWSRIKLGFSTTLPTVVFEPDQIKPLPDIYSNQGNCLTDGCGLVSPAVLREVKRIHGLEFLPSAIQARIGSAKGLWVLDPDPKHLTSDELWIKIRPEQTKFNGISDDVAHRTLDIVGIASPLRSGYINAQFILILQQNNISHDALANLLREDLRREFGELLQPGRIEDPVFIRAFLEKISVNSSRRGVERLGMNGRVPSDLAERCINLLESGFNLTNGNLKDWFSKKLTRYFEKRKEKLHINIPKSCTVYCVADPSRKLKAGQVFLRFGQHSNFIDEKTLFPIDILIGDVLVTRNPAHTESDIQKVTAVDIPELRYLTNVIVFSADKVTCDRSLADYLSGGDYDGDRVWTCWEPRLVDPFQNKPFDPADTTPYIEVDKKKMLEAFSPKKNSKAFPDFVRTQIQLSLEESLLGKCTSFYYALVYKKANLYHDSMNDPEAKILAALCSKLVDGPKHGFRVRETCWKGLCRTHNGLPEPLYKKKNLKSSDVTNAKTSQNPMDRLRFQVAETEITSMLESFEKLSEGAVCKDKDILRCYDDFWNYYEKQKNEWEKKRNTDAEDKYGDALAVLGQLKRLNAALDPLYDKWNNHFKGRISDDDLPLEDDRVTAGNQNLVDRLLDEYLNMKPIIGDPGLKTTSLIEYWALTADNVDSDWSRIRAAALHRKVYSLKTTSSPFPWYMAGDVFCRIKSVAVSPHEPPRSMTASMAFSLKVRSSALVKPEQIDWGSGIMDDYDDFDYDD</sequence>
<dbReference type="OrthoDB" id="10055769at2759"/>
<feature type="region of interest" description="Disordered" evidence="1">
    <location>
        <begin position="151"/>
        <end position="183"/>
    </location>
</feature>
<keyword evidence="4" id="KW-1185">Reference proteome</keyword>
<feature type="region of interest" description="Disordered" evidence="1">
    <location>
        <begin position="256"/>
        <end position="275"/>
    </location>
</feature>
<feature type="compositionally biased region" description="Basic and acidic residues" evidence="1">
    <location>
        <begin position="482"/>
        <end position="494"/>
    </location>
</feature>
<feature type="region of interest" description="Disordered" evidence="1">
    <location>
        <begin position="536"/>
        <end position="591"/>
    </location>
</feature>
<dbReference type="PANTHER" id="PTHR23079">
    <property type="entry name" value="RNA-DEPENDENT RNA POLYMERASE"/>
    <property type="match status" value="1"/>
</dbReference>
<feature type="compositionally biased region" description="Low complexity" evidence="1">
    <location>
        <begin position="159"/>
        <end position="175"/>
    </location>
</feature>
<evidence type="ECO:0000256" key="1">
    <source>
        <dbReference type="SAM" id="MobiDB-lite"/>
    </source>
</evidence>
<dbReference type="Pfam" id="PF05183">
    <property type="entry name" value="RdRP"/>
    <property type="match status" value="1"/>
</dbReference>
<dbReference type="GO" id="GO:0003968">
    <property type="term" value="F:RNA-directed RNA polymerase activity"/>
    <property type="evidence" value="ECO:0007669"/>
    <property type="project" value="UniProtKB-KW"/>
</dbReference>
<protein>
    <recommendedName>
        <fullName evidence="2">RDRP core domain-containing protein</fullName>
    </recommendedName>
</protein>
<dbReference type="InterPro" id="IPR007855">
    <property type="entry name" value="RDRP"/>
</dbReference>
<dbReference type="InterPro" id="IPR057596">
    <property type="entry name" value="RDRP_core"/>
</dbReference>
<organism evidence="3 4">
    <name type="scientific">Dactylellina haptotyla (strain CBS 200.50)</name>
    <name type="common">Nematode-trapping fungus</name>
    <name type="synonym">Monacrosporium haptotylum</name>
    <dbReference type="NCBI Taxonomy" id="1284197"/>
    <lineage>
        <taxon>Eukaryota</taxon>
        <taxon>Fungi</taxon>
        <taxon>Dikarya</taxon>
        <taxon>Ascomycota</taxon>
        <taxon>Pezizomycotina</taxon>
        <taxon>Orbiliomycetes</taxon>
        <taxon>Orbiliales</taxon>
        <taxon>Orbiliaceae</taxon>
        <taxon>Dactylellina</taxon>
    </lineage>
</organism>
<feature type="compositionally biased region" description="Polar residues" evidence="1">
    <location>
        <begin position="550"/>
        <end position="561"/>
    </location>
</feature>
<feature type="domain" description="RDRP core" evidence="2">
    <location>
        <begin position="737"/>
        <end position="1360"/>
    </location>
</feature>
<evidence type="ECO:0000259" key="2">
    <source>
        <dbReference type="Pfam" id="PF05183"/>
    </source>
</evidence>
<dbReference type="HOGENOM" id="CLU_243738_0_0_1"/>
<accession>S8AAM5</accession>
<feature type="compositionally biased region" description="Low complexity" evidence="1">
    <location>
        <begin position="426"/>
        <end position="437"/>
    </location>
</feature>
<dbReference type="Proteomes" id="UP000015100">
    <property type="component" value="Unassembled WGS sequence"/>
</dbReference>
<feature type="region of interest" description="Disordered" evidence="1">
    <location>
        <begin position="290"/>
        <end position="413"/>
    </location>
</feature>
<gene>
    <name evidence="3" type="ORF">H072_6215</name>
</gene>